<keyword evidence="3" id="KW-1185">Reference proteome</keyword>
<name>A0A1A9UV92_GLOAU</name>
<keyword evidence="1" id="KW-0732">Signal</keyword>
<evidence type="ECO:0000256" key="1">
    <source>
        <dbReference type="SAM" id="SignalP"/>
    </source>
</evidence>
<evidence type="ECO:0008006" key="4">
    <source>
        <dbReference type="Google" id="ProtNLM"/>
    </source>
</evidence>
<proteinExistence type="predicted"/>
<dbReference type="PANTHER" id="PTHR37685">
    <property type="entry name" value="GEO11136P1-RELATED"/>
    <property type="match status" value="1"/>
</dbReference>
<reference evidence="2" key="1">
    <citation type="submission" date="2020-05" db="UniProtKB">
        <authorList>
            <consortium name="EnsemblMetazoa"/>
        </authorList>
    </citation>
    <scope>IDENTIFICATION</scope>
    <source>
        <strain evidence="2">TTRI</strain>
    </source>
</reference>
<feature type="signal peptide" evidence="1">
    <location>
        <begin position="1"/>
        <end position="21"/>
    </location>
</feature>
<feature type="chain" id="PRO_5008398862" description="Salivary secreted peptide" evidence="1">
    <location>
        <begin position="22"/>
        <end position="136"/>
    </location>
</feature>
<dbReference type="InterPro" id="IPR031734">
    <property type="entry name" value="MBF2"/>
</dbReference>
<dbReference type="Pfam" id="PF15868">
    <property type="entry name" value="MBF2"/>
    <property type="match status" value="1"/>
</dbReference>
<organism evidence="2 3">
    <name type="scientific">Glossina austeni</name>
    <name type="common">Savannah tsetse fly</name>
    <dbReference type="NCBI Taxonomy" id="7395"/>
    <lineage>
        <taxon>Eukaryota</taxon>
        <taxon>Metazoa</taxon>
        <taxon>Ecdysozoa</taxon>
        <taxon>Arthropoda</taxon>
        <taxon>Hexapoda</taxon>
        <taxon>Insecta</taxon>
        <taxon>Pterygota</taxon>
        <taxon>Neoptera</taxon>
        <taxon>Endopterygota</taxon>
        <taxon>Diptera</taxon>
        <taxon>Brachycera</taxon>
        <taxon>Muscomorpha</taxon>
        <taxon>Hippoboscoidea</taxon>
        <taxon>Glossinidae</taxon>
        <taxon>Glossina</taxon>
    </lineage>
</organism>
<evidence type="ECO:0000313" key="3">
    <source>
        <dbReference type="Proteomes" id="UP000078200"/>
    </source>
</evidence>
<evidence type="ECO:0000313" key="2">
    <source>
        <dbReference type="EnsemblMetazoa" id="GAUT016775-PA"/>
    </source>
</evidence>
<dbReference type="EnsemblMetazoa" id="GAUT016775-RA">
    <property type="protein sequence ID" value="GAUT016775-PA"/>
    <property type="gene ID" value="GAUT016775"/>
</dbReference>
<dbReference type="VEuPathDB" id="VectorBase:GAUT016775"/>
<protein>
    <recommendedName>
        <fullName evidence="4">Salivary secreted peptide</fullName>
    </recommendedName>
</protein>
<sequence>MFSLKFATFLIVSVIVDTAAPASCISRAGSDAEEELCHNITWGAYSARAVHLSRHVVAEKAKTMRVISKDFSYRPKPGELAYERTITQIIVRDNYSNGNGGYATLKDGGPSTYFALIHLKSQRGHGFNFTIDFYGQ</sequence>
<dbReference type="AlphaFoldDB" id="A0A1A9UV92"/>
<accession>A0A1A9UV92</accession>
<dbReference type="Proteomes" id="UP000078200">
    <property type="component" value="Unassembled WGS sequence"/>
</dbReference>
<dbReference type="PANTHER" id="PTHR37685:SF1">
    <property type="entry name" value="GEO11136P1-RELATED"/>
    <property type="match status" value="1"/>
</dbReference>